<keyword evidence="2" id="KW-1185">Reference proteome</keyword>
<protein>
    <submittedName>
        <fullName evidence="1">Uncharacterized protein</fullName>
    </submittedName>
</protein>
<name>A0ABR2G991_9ROSI</name>
<reference evidence="1 2" key="1">
    <citation type="journal article" date="2024" name="G3 (Bethesda)">
        <title>Genome assembly of Hibiscus sabdariffa L. provides insights into metabolisms of medicinal natural products.</title>
        <authorList>
            <person name="Kim T."/>
        </authorList>
    </citation>
    <scope>NUCLEOTIDE SEQUENCE [LARGE SCALE GENOMIC DNA]</scope>
    <source>
        <strain evidence="1">TK-2024</strain>
        <tissue evidence="1">Old leaves</tissue>
    </source>
</reference>
<organism evidence="1 2">
    <name type="scientific">Hibiscus sabdariffa</name>
    <name type="common">roselle</name>
    <dbReference type="NCBI Taxonomy" id="183260"/>
    <lineage>
        <taxon>Eukaryota</taxon>
        <taxon>Viridiplantae</taxon>
        <taxon>Streptophyta</taxon>
        <taxon>Embryophyta</taxon>
        <taxon>Tracheophyta</taxon>
        <taxon>Spermatophyta</taxon>
        <taxon>Magnoliopsida</taxon>
        <taxon>eudicotyledons</taxon>
        <taxon>Gunneridae</taxon>
        <taxon>Pentapetalae</taxon>
        <taxon>rosids</taxon>
        <taxon>malvids</taxon>
        <taxon>Malvales</taxon>
        <taxon>Malvaceae</taxon>
        <taxon>Malvoideae</taxon>
        <taxon>Hibiscus</taxon>
    </lineage>
</organism>
<proteinExistence type="predicted"/>
<comment type="caution">
    <text evidence="1">The sequence shown here is derived from an EMBL/GenBank/DDBJ whole genome shotgun (WGS) entry which is preliminary data.</text>
</comment>
<evidence type="ECO:0000313" key="1">
    <source>
        <dbReference type="EMBL" id="KAK8596794.1"/>
    </source>
</evidence>
<accession>A0ABR2G991</accession>
<gene>
    <name evidence="1" type="ORF">V6N12_065273</name>
</gene>
<dbReference type="Proteomes" id="UP001472677">
    <property type="component" value="Unassembled WGS sequence"/>
</dbReference>
<evidence type="ECO:0000313" key="2">
    <source>
        <dbReference type="Proteomes" id="UP001472677"/>
    </source>
</evidence>
<dbReference type="EMBL" id="JBBPBM010000002">
    <property type="protein sequence ID" value="KAK8596794.1"/>
    <property type="molecule type" value="Genomic_DNA"/>
</dbReference>
<sequence length="109" mass="12251">MANPSLSDGNATRTAAIGILYYLRLCGGFQDDLSESMEMEEEGDRFEVLVQSSHDQAQVRAHQNVPARVSYASMARNLDRENMRAHDGLDLDPDRVVVLDKDCVKYCQE</sequence>